<dbReference type="EMBL" id="JBJQND010000010">
    <property type="protein sequence ID" value="KAL3863533.1"/>
    <property type="molecule type" value="Genomic_DNA"/>
</dbReference>
<evidence type="ECO:0000256" key="2">
    <source>
        <dbReference type="ARBA" id="ARBA00022771"/>
    </source>
</evidence>
<proteinExistence type="predicted"/>
<feature type="compositionally biased region" description="Polar residues" evidence="4">
    <location>
        <begin position="131"/>
        <end position="146"/>
    </location>
</feature>
<feature type="region of interest" description="Disordered" evidence="4">
    <location>
        <begin position="104"/>
        <end position="146"/>
    </location>
</feature>
<accession>A0ABD3VSK2</accession>
<evidence type="ECO:0000256" key="1">
    <source>
        <dbReference type="ARBA" id="ARBA00022723"/>
    </source>
</evidence>
<evidence type="ECO:0000256" key="3">
    <source>
        <dbReference type="ARBA" id="ARBA00022833"/>
    </source>
</evidence>
<gene>
    <name evidence="6" type="ORF">ACJMK2_005285</name>
</gene>
<keyword evidence="3" id="KW-0862">Zinc</keyword>
<dbReference type="AlphaFoldDB" id="A0ABD3VSK2"/>
<keyword evidence="7" id="KW-1185">Reference proteome</keyword>
<reference evidence="6 7" key="1">
    <citation type="submission" date="2024-11" db="EMBL/GenBank/DDBJ databases">
        <title>Chromosome-level genome assembly of the freshwater bivalve Anodonta woodiana.</title>
        <authorList>
            <person name="Chen X."/>
        </authorList>
    </citation>
    <scope>NUCLEOTIDE SEQUENCE [LARGE SCALE GENOMIC DNA]</scope>
    <source>
        <strain evidence="6">MN2024</strain>
        <tissue evidence="6">Gills</tissue>
    </source>
</reference>
<sequence length="146" mass="16473">MEKIESQKGKSLLLINGYIYRKDKDNNDGSTSWRCCRKDGCRGRMKILNDNILSSIEHNHAPDPARNEAAKVVSTIRKRAVEGVEKPRQVIQLSRVGISMEVAPHLPSSTASQRTIERQRKRKHLPYPNPGNVTEITIPESLQTST</sequence>
<keyword evidence="2" id="KW-0863">Zinc-finger</keyword>
<organism evidence="6 7">
    <name type="scientific">Sinanodonta woodiana</name>
    <name type="common">Chinese pond mussel</name>
    <name type="synonym">Anodonta woodiana</name>
    <dbReference type="NCBI Taxonomy" id="1069815"/>
    <lineage>
        <taxon>Eukaryota</taxon>
        <taxon>Metazoa</taxon>
        <taxon>Spiralia</taxon>
        <taxon>Lophotrochozoa</taxon>
        <taxon>Mollusca</taxon>
        <taxon>Bivalvia</taxon>
        <taxon>Autobranchia</taxon>
        <taxon>Heteroconchia</taxon>
        <taxon>Palaeoheterodonta</taxon>
        <taxon>Unionida</taxon>
        <taxon>Unionoidea</taxon>
        <taxon>Unionidae</taxon>
        <taxon>Unioninae</taxon>
        <taxon>Sinanodonta</taxon>
    </lineage>
</organism>
<feature type="domain" description="FLYWCH-type" evidence="5">
    <location>
        <begin position="4"/>
        <end position="60"/>
    </location>
</feature>
<evidence type="ECO:0000313" key="6">
    <source>
        <dbReference type="EMBL" id="KAL3863533.1"/>
    </source>
</evidence>
<evidence type="ECO:0000256" key="4">
    <source>
        <dbReference type="SAM" id="MobiDB-lite"/>
    </source>
</evidence>
<dbReference type="Proteomes" id="UP001634394">
    <property type="component" value="Unassembled WGS sequence"/>
</dbReference>
<evidence type="ECO:0000313" key="7">
    <source>
        <dbReference type="Proteomes" id="UP001634394"/>
    </source>
</evidence>
<evidence type="ECO:0000259" key="5">
    <source>
        <dbReference type="Pfam" id="PF04500"/>
    </source>
</evidence>
<dbReference type="Gene3D" id="2.20.25.240">
    <property type="match status" value="1"/>
</dbReference>
<dbReference type="GO" id="GO:0008270">
    <property type="term" value="F:zinc ion binding"/>
    <property type="evidence" value="ECO:0007669"/>
    <property type="project" value="UniProtKB-KW"/>
</dbReference>
<protein>
    <recommendedName>
        <fullName evidence="5">FLYWCH-type domain-containing protein</fullName>
    </recommendedName>
</protein>
<name>A0ABD3VSK2_SINWO</name>
<comment type="caution">
    <text evidence="6">The sequence shown here is derived from an EMBL/GenBank/DDBJ whole genome shotgun (WGS) entry which is preliminary data.</text>
</comment>
<keyword evidence="1" id="KW-0479">Metal-binding</keyword>
<dbReference type="Pfam" id="PF04500">
    <property type="entry name" value="FLYWCH"/>
    <property type="match status" value="1"/>
</dbReference>
<dbReference type="InterPro" id="IPR007588">
    <property type="entry name" value="Znf_FLYWCH"/>
</dbReference>